<reference evidence="2" key="1">
    <citation type="journal article" date="2020" name="Nature">
        <title>Giant virus diversity and host interactions through global metagenomics.</title>
        <authorList>
            <person name="Schulz F."/>
            <person name="Roux S."/>
            <person name="Paez-Espino D."/>
            <person name="Jungbluth S."/>
            <person name="Walsh D.A."/>
            <person name="Denef V.J."/>
            <person name="McMahon K.D."/>
            <person name="Konstantinidis K.T."/>
            <person name="Eloe-Fadrosh E.A."/>
            <person name="Kyrpides N.C."/>
            <person name="Woyke T."/>
        </authorList>
    </citation>
    <scope>NUCLEOTIDE SEQUENCE</scope>
    <source>
        <strain evidence="2">GVMAG-M-3300023179-73</strain>
    </source>
</reference>
<dbReference type="InterPro" id="IPR027417">
    <property type="entry name" value="P-loop_NTPase"/>
</dbReference>
<dbReference type="GO" id="GO:0004252">
    <property type="term" value="F:serine-type endopeptidase activity"/>
    <property type="evidence" value="ECO:0007669"/>
    <property type="project" value="InterPro"/>
</dbReference>
<dbReference type="PANTHER" id="PTHR10046">
    <property type="entry name" value="ATP DEPENDENT LON PROTEASE FAMILY MEMBER"/>
    <property type="match status" value="1"/>
</dbReference>
<dbReference type="Gene3D" id="1.10.8.60">
    <property type="match status" value="1"/>
</dbReference>
<dbReference type="GO" id="GO:0005524">
    <property type="term" value="F:ATP binding"/>
    <property type="evidence" value="ECO:0007669"/>
    <property type="project" value="InterPro"/>
</dbReference>
<proteinExistence type="predicted"/>
<dbReference type="GO" id="GO:0016887">
    <property type="term" value="F:ATP hydrolysis activity"/>
    <property type="evidence" value="ECO:0007669"/>
    <property type="project" value="InterPro"/>
</dbReference>
<dbReference type="SUPFAM" id="SSF52540">
    <property type="entry name" value="P-loop containing nucleoside triphosphate hydrolases"/>
    <property type="match status" value="1"/>
</dbReference>
<dbReference type="AlphaFoldDB" id="A0A6C0H6X8"/>
<dbReference type="GO" id="GO:0004176">
    <property type="term" value="F:ATP-dependent peptidase activity"/>
    <property type="evidence" value="ECO:0007669"/>
    <property type="project" value="InterPro"/>
</dbReference>
<dbReference type="EMBL" id="MN739892">
    <property type="protein sequence ID" value="QHT76254.1"/>
    <property type="molecule type" value="Genomic_DNA"/>
</dbReference>
<protein>
    <recommendedName>
        <fullName evidence="1">ATPase AAA-type core domain-containing protein</fullName>
    </recommendedName>
</protein>
<evidence type="ECO:0000259" key="1">
    <source>
        <dbReference type="Pfam" id="PF00004"/>
    </source>
</evidence>
<feature type="domain" description="ATPase AAA-type core" evidence="1">
    <location>
        <begin position="146"/>
        <end position="283"/>
    </location>
</feature>
<dbReference type="InterPro" id="IPR027065">
    <property type="entry name" value="Lon_Prtase"/>
</dbReference>
<dbReference type="Gene3D" id="3.40.50.300">
    <property type="entry name" value="P-loop containing nucleotide triphosphate hydrolases"/>
    <property type="match status" value="1"/>
</dbReference>
<dbReference type="Pfam" id="PF00004">
    <property type="entry name" value="AAA"/>
    <property type="match status" value="1"/>
</dbReference>
<evidence type="ECO:0000313" key="2">
    <source>
        <dbReference type="EMBL" id="QHT76254.1"/>
    </source>
</evidence>
<sequence>MCNLKSSFCTKHERQLKQEVQTTTIIRINDRSSLEENVKNKILSLQTSSENKTVILKHYHNMKRLEPNSTEYYKNQIFVDLSLSYPWSKTFDINTFLEGTNVKSFVYYLKTMFDQHIYGMENVKNEIINIVCKLITNPNSKRNNLALCGNAGIGKSKFIKVLAEVLGIPLKIISLGGIKDSSFFLGHGYVYVESGPGKILQNIIDAKISNPIVYFDELDKVSETEHGKDIHSFMSYLTDPTQNTEFTDHYFYGMKFDLSKVFYVFTFNDISKIDKVLLDRLNVIHVNTPSTKEINVILQKYCIPDILNNIGMYKHIEFTPEHIDCIIRTFENNFDKQVSSGIREYYRILEKILLEINKDILLDNFTKNPRLDDESFHHYLNIIKNQANTLQHTNLSHIQHMYV</sequence>
<dbReference type="GO" id="GO:0030163">
    <property type="term" value="P:protein catabolic process"/>
    <property type="evidence" value="ECO:0007669"/>
    <property type="project" value="InterPro"/>
</dbReference>
<accession>A0A6C0H6X8</accession>
<organism evidence="2">
    <name type="scientific">viral metagenome</name>
    <dbReference type="NCBI Taxonomy" id="1070528"/>
    <lineage>
        <taxon>unclassified sequences</taxon>
        <taxon>metagenomes</taxon>
        <taxon>organismal metagenomes</taxon>
    </lineage>
</organism>
<name>A0A6C0H6X8_9ZZZZ</name>
<dbReference type="InterPro" id="IPR003959">
    <property type="entry name" value="ATPase_AAA_core"/>
</dbReference>